<evidence type="ECO:0008006" key="3">
    <source>
        <dbReference type="Google" id="ProtNLM"/>
    </source>
</evidence>
<dbReference type="Proteomes" id="UP000307244">
    <property type="component" value="Unassembled WGS sequence"/>
</dbReference>
<dbReference type="AlphaFoldDB" id="A0A4U1CD72"/>
<keyword evidence="2" id="KW-1185">Reference proteome</keyword>
<dbReference type="InterPro" id="IPR011050">
    <property type="entry name" value="Pectin_lyase_fold/virulence"/>
</dbReference>
<evidence type="ECO:0000313" key="1">
    <source>
        <dbReference type="EMBL" id="TKC04144.1"/>
    </source>
</evidence>
<proteinExistence type="predicted"/>
<dbReference type="OrthoDB" id="1111178at2"/>
<name>A0A4U1CD72_9SPHI</name>
<gene>
    <name evidence="1" type="ORF">FA047_16190</name>
</gene>
<accession>A0A4U1CD72</accession>
<protein>
    <recommendedName>
        <fullName evidence="3">Right-handed parallel beta-helix repeat-containing protein</fullName>
    </recommendedName>
</protein>
<organism evidence="1 2">
    <name type="scientific">Pedobacter frigoris</name>
    <dbReference type="NCBI Taxonomy" id="2571272"/>
    <lineage>
        <taxon>Bacteria</taxon>
        <taxon>Pseudomonadati</taxon>
        <taxon>Bacteroidota</taxon>
        <taxon>Sphingobacteriia</taxon>
        <taxon>Sphingobacteriales</taxon>
        <taxon>Sphingobacteriaceae</taxon>
        <taxon>Pedobacter</taxon>
    </lineage>
</organism>
<dbReference type="EMBL" id="SWBQ01000005">
    <property type="protein sequence ID" value="TKC04144.1"/>
    <property type="molecule type" value="Genomic_DNA"/>
</dbReference>
<comment type="caution">
    <text evidence="1">The sequence shown here is derived from an EMBL/GenBank/DDBJ whole genome shotgun (WGS) entry which is preliminary data.</text>
</comment>
<evidence type="ECO:0000313" key="2">
    <source>
        <dbReference type="Proteomes" id="UP000307244"/>
    </source>
</evidence>
<dbReference type="SUPFAM" id="SSF51126">
    <property type="entry name" value="Pectin lyase-like"/>
    <property type="match status" value="1"/>
</dbReference>
<reference evidence="1 2" key="1">
    <citation type="submission" date="2019-04" db="EMBL/GenBank/DDBJ databases">
        <title>Pedobacter sp. RP-3-15 sp. nov., isolated from Arctic soil.</title>
        <authorList>
            <person name="Dahal R.H."/>
            <person name="Kim D.-U."/>
        </authorList>
    </citation>
    <scope>NUCLEOTIDE SEQUENCE [LARGE SCALE GENOMIC DNA]</scope>
    <source>
        <strain evidence="1 2">RP-3-15</strain>
    </source>
</reference>
<dbReference type="PROSITE" id="PS51257">
    <property type="entry name" value="PROKAR_LIPOPROTEIN"/>
    <property type="match status" value="1"/>
</dbReference>
<dbReference type="RefSeq" id="WP_136837136.1">
    <property type="nucleotide sequence ID" value="NZ_SWBQ01000005.1"/>
</dbReference>
<sequence>MRILLTFIFLIIIALTGCRKSDDITTDKDAKLAFSSDTVLFDTVFTAVGSTNKRIKIYNIHHKGINISNIRLSGGDNSPFSLIINGQPVNQRDNIEIGSKDSINIFIKVSINPNNQSQPFIVQDSILFNTNGNEQTVQLIAYGQNAVFINGQVISSNTTWTSTLPYIIYKSVTVAPHVTLSIQSGTKVLFHNGAAMLVRGSLNAQGKVTQPILFAGDRMENSYAEEPGQWIGIQFYSSSINSRILNSTIKNAIVGITADSLSKDGGPKLLLSNSVVKNMSITAIAGYGTSVAAFNNLFFNCGQYLLYGASGGNYNFKQNTFGGYNPVVARKTPAVYLSDLGKNSQSGDLKAVFVNNIIWGSLTEEFLIDKKATGSIDTDIRNNIIRTSLQAYSGNNNQLNTDPGFINSGKYEFGLSNHGTALKKGADLTADPYFNLYLNKDLNGLLRNQTPTLGCYEQ</sequence>